<evidence type="ECO:0000256" key="5">
    <source>
        <dbReference type="ARBA" id="ARBA00023136"/>
    </source>
</evidence>
<protein>
    <submittedName>
        <fullName evidence="7">Opacity protein and related surface antigens-like protein</fullName>
    </submittedName>
</protein>
<evidence type="ECO:0000256" key="3">
    <source>
        <dbReference type="ARBA" id="ARBA00022692"/>
    </source>
</evidence>
<proteinExistence type="predicted"/>
<dbReference type="KEGG" id="dac:Daci_3966"/>
<sequence>MVTCLLSGGGLPLHRVVLRSCVRSRPNRRGQGVFLQWRHSPKRDCMKHVLTFTALILTASGSALAADNFYGAVRINSANYKAHDMDSSARPGLGQFVPGDDSRRATGGSLALGYQLPSDWRLEAEYTLPRSNEFTSGSTRFPTSFNHHSIRSQRLMINAYKDFPLNAQFSVYGTAGLGLAHLQSSGWQGNPNRQYFSDSQNNLAYALGFGVSYSPIQKVSIDLGYRYVGMGKTHSGANNFTNVRGLQDEQMRAKLSSSEISVGLRYSF</sequence>
<keyword evidence="2" id="KW-1134">Transmembrane beta strand</keyword>
<gene>
    <name evidence="7" type="ordered locus">Daci_3966</name>
</gene>
<dbReference type="Pfam" id="PF13505">
    <property type="entry name" value="OMP_b-brl"/>
    <property type="match status" value="1"/>
</dbReference>
<keyword evidence="5" id="KW-0472">Membrane</keyword>
<dbReference type="eggNOG" id="COG3637">
    <property type="taxonomic scope" value="Bacteria"/>
</dbReference>
<dbReference type="Proteomes" id="UP000000784">
    <property type="component" value="Chromosome"/>
</dbReference>
<comment type="subcellular location">
    <subcellularLocation>
        <location evidence="1">Cell outer membrane</location>
        <topology evidence="1">Multi-pass membrane protein</topology>
    </subcellularLocation>
</comment>
<evidence type="ECO:0000259" key="6">
    <source>
        <dbReference type="Pfam" id="PF13505"/>
    </source>
</evidence>
<name>A9BWS0_DELAS</name>
<accession>A9BWS0</accession>
<dbReference type="InterPro" id="IPR051723">
    <property type="entry name" value="Bact_OM_Invasion-Related"/>
</dbReference>
<dbReference type="HOGENOM" id="CLU_057473_2_0_4"/>
<reference evidence="8" key="2">
    <citation type="submission" date="2007-11" db="EMBL/GenBank/DDBJ databases">
        <title>Complete sequence of Delftia acidovorans DSM 14801 / SPH-1.</title>
        <authorList>
            <person name="Copeland A."/>
            <person name="Lucas S."/>
            <person name="Lapidus A."/>
            <person name="Barry K."/>
            <person name="Glavina del Rio T."/>
            <person name="Dalin E."/>
            <person name="Tice H."/>
            <person name="Pitluck S."/>
            <person name="Lowry S."/>
            <person name="Clum A."/>
            <person name="Schmutz J."/>
            <person name="Larimer F."/>
            <person name="Land M."/>
            <person name="Hauser L."/>
            <person name="Kyrpides N."/>
            <person name="Kim E."/>
            <person name="Schleheck D."/>
            <person name="Richardson P."/>
        </authorList>
    </citation>
    <scope>NUCLEOTIDE SEQUENCE [LARGE SCALE GENOMIC DNA]</scope>
    <source>
        <strain evidence="8">DSM 14801 / SPH-1</strain>
    </source>
</reference>
<dbReference type="AlphaFoldDB" id="A9BWS0"/>
<evidence type="ECO:0000313" key="8">
    <source>
        <dbReference type="Proteomes" id="UP000000784"/>
    </source>
</evidence>
<evidence type="ECO:0000256" key="1">
    <source>
        <dbReference type="ARBA" id="ARBA00004571"/>
    </source>
</evidence>
<dbReference type="PANTHER" id="PTHR35892">
    <property type="entry name" value="OUTER MEMBRANE PROTEIN PAGN-RELATED"/>
    <property type="match status" value="1"/>
</dbReference>
<evidence type="ECO:0000256" key="4">
    <source>
        <dbReference type="ARBA" id="ARBA00022729"/>
    </source>
</evidence>
<dbReference type="InterPro" id="IPR011250">
    <property type="entry name" value="OMP/PagP_B-barrel"/>
</dbReference>
<organism evidence="7 8">
    <name type="scientific">Delftia acidovorans (strain DSM 14801 / SPH-1)</name>
    <dbReference type="NCBI Taxonomy" id="398578"/>
    <lineage>
        <taxon>Bacteria</taxon>
        <taxon>Pseudomonadati</taxon>
        <taxon>Pseudomonadota</taxon>
        <taxon>Betaproteobacteria</taxon>
        <taxon>Burkholderiales</taxon>
        <taxon>Comamonadaceae</taxon>
        <taxon>Delftia</taxon>
    </lineage>
</organism>
<dbReference type="PANTHER" id="PTHR35892:SF2">
    <property type="entry name" value="OUTER MEMBRANE PROTEIN PAGN"/>
    <property type="match status" value="1"/>
</dbReference>
<reference evidence="7 8" key="1">
    <citation type="journal article" date="2004" name="Appl. Environ. Microbiol.">
        <title>Mineralization of individual congeners of linear alkylbenzenesulfonate by defined pairs of heterotrophic bacteria.</title>
        <authorList>
            <person name="Schleheck D."/>
            <person name="Knepper T.P."/>
            <person name="Fischer K."/>
            <person name="Cook A.M."/>
        </authorList>
    </citation>
    <scope>NUCLEOTIDE SEQUENCE [LARGE SCALE GENOMIC DNA]</scope>
    <source>
        <strain evidence="8">DSM 14801 / SPH-1</strain>
    </source>
</reference>
<dbReference type="GO" id="GO:0009279">
    <property type="term" value="C:cell outer membrane"/>
    <property type="evidence" value="ECO:0007669"/>
    <property type="project" value="UniProtKB-SubCell"/>
</dbReference>
<dbReference type="SUPFAM" id="SSF56925">
    <property type="entry name" value="OMPA-like"/>
    <property type="match status" value="1"/>
</dbReference>
<dbReference type="InterPro" id="IPR027385">
    <property type="entry name" value="Beta-barrel_OMP"/>
</dbReference>
<keyword evidence="4" id="KW-0732">Signal</keyword>
<keyword evidence="8" id="KW-1185">Reference proteome</keyword>
<feature type="domain" description="Outer membrane protein beta-barrel" evidence="6">
    <location>
        <begin position="53"/>
        <end position="268"/>
    </location>
</feature>
<dbReference type="EMBL" id="CP000884">
    <property type="protein sequence ID" value="ABX36597.1"/>
    <property type="molecule type" value="Genomic_DNA"/>
</dbReference>
<evidence type="ECO:0000313" key="7">
    <source>
        <dbReference type="EMBL" id="ABX36597.1"/>
    </source>
</evidence>
<dbReference type="STRING" id="398578.Daci_3966"/>
<evidence type="ECO:0000256" key="2">
    <source>
        <dbReference type="ARBA" id="ARBA00022452"/>
    </source>
</evidence>
<dbReference type="Gene3D" id="2.40.160.20">
    <property type="match status" value="1"/>
</dbReference>
<keyword evidence="3" id="KW-0812">Transmembrane</keyword>